<accession>A0A6V8LAI4</accession>
<reference evidence="7 8" key="2">
    <citation type="submission" date="2020-03" db="EMBL/GenBank/DDBJ databases">
        <authorList>
            <person name="Ichikawa N."/>
            <person name="Kimura A."/>
            <person name="Kitahashi Y."/>
            <person name="Uohara A."/>
        </authorList>
    </citation>
    <scope>NUCLEOTIDE SEQUENCE [LARGE SCALE GENOMIC DNA]</scope>
    <source>
        <strain evidence="7 8">NBRC 108638</strain>
    </source>
</reference>
<dbReference type="InterPro" id="IPR016032">
    <property type="entry name" value="Sig_transdc_resp-reg_C-effctor"/>
</dbReference>
<dbReference type="SUPFAM" id="SSF46894">
    <property type="entry name" value="C-terminal effector domain of the bipartite response regulators"/>
    <property type="match status" value="1"/>
</dbReference>
<dbReference type="Pfam" id="PF00486">
    <property type="entry name" value="Trans_reg_C"/>
    <property type="match status" value="1"/>
</dbReference>
<reference evidence="7 8" key="1">
    <citation type="submission" date="2020-03" db="EMBL/GenBank/DDBJ databases">
        <title>Whole genome shotgun sequence of Phytohabitans rumicis NBRC 108638.</title>
        <authorList>
            <person name="Komaki H."/>
            <person name="Tamura T."/>
        </authorList>
    </citation>
    <scope>NUCLEOTIDE SEQUENCE [LARGE SCALE GENOMIC DNA]</scope>
    <source>
        <strain evidence="7 8">NBRC 108638</strain>
    </source>
</reference>
<name>A0A6V8LAI4_9ACTN</name>
<comment type="similarity">
    <text evidence="1">Belongs to the AfsR/DnrI/RedD regulatory family.</text>
</comment>
<evidence type="ECO:0000259" key="6">
    <source>
        <dbReference type="PROSITE" id="PS51755"/>
    </source>
</evidence>
<dbReference type="GO" id="GO:0006355">
    <property type="term" value="P:regulation of DNA-templated transcription"/>
    <property type="evidence" value="ECO:0007669"/>
    <property type="project" value="InterPro"/>
</dbReference>
<dbReference type="Gene3D" id="1.25.40.10">
    <property type="entry name" value="Tetratricopeptide repeat domain"/>
    <property type="match status" value="3"/>
</dbReference>
<dbReference type="PANTHER" id="PTHR35807:SF1">
    <property type="entry name" value="TRANSCRIPTIONAL REGULATOR REDD"/>
    <property type="match status" value="1"/>
</dbReference>
<comment type="caution">
    <text evidence="7">The sequence shown here is derived from an EMBL/GenBank/DDBJ whole genome shotgun (WGS) entry which is preliminary data.</text>
</comment>
<dbReference type="EMBL" id="BLPG01000001">
    <property type="protein sequence ID" value="GFJ91791.1"/>
    <property type="molecule type" value="Genomic_DNA"/>
</dbReference>
<dbReference type="InterPro" id="IPR011990">
    <property type="entry name" value="TPR-like_helical_dom_sf"/>
</dbReference>
<dbReference type="GO" id="GO:0043531">
    <property type="term" value="F:ADP binding"/>
    <property type="evidence" value="ECO:0007669"/>
    <property type="project" value="InterPro"/>
</dbReference>
<keyword evidence="3 5" id="KW-0238">DNA-binding</keyword>
<keyword evidence="4" id="KW-0804">Transcription</keyword>
<evidence type="ECO:0000256" key="2">
    <source>
        <dbReference type="ARBA" id="ARBA00023015"/>
    </source>
</evidence>
<evidence type="ECO:0000313" key="8">
    <source>
        <dbReference type="Proteomes" id="UP000482960"/>
    </source>
</evidence>
<dbReference type="SUPFAM" id="SSF48452">
    <property type="entry name" value="TPR-like"/>
    <property type="match status" value="3"/>
</dbReference>
<dbReference type="GO" id="GO:0003677">
    <property type="term" value="F:DNA binding"/>
    <property type="evidence" value="ECO:0007669"/>
    <property type="project" value="UniProtKB-UniRule"/>
</dbReference>
<dbReference type="SMART" id="SM01043">
    <property type="entry name" value="BTAD"/>
    <property type="match status" value="1"/>
</dbReference>
<proteinExistence type="inferred from homology"/>
<keyword evidence="8" id="KW-1185">Reference proteome</keyword>
<dbReference type="Proteomes" id="UP000482960">
    <property type="component" value="Unassembled WGS sequence"/>
</dbReference>
<dbReference type="SMART" id="SM00862">
    <property type="entry name" value="Trans_reg_C"/>
    <property type="match status" value="1"/>
</dbReference>
<dbReference type="Gene3D" id="3.40.50.300">
    <property type="entry name" value="P-loop containing nucleotide triphosphate hydrolases"/>
    <property type="match status" value="1"/>
</dbReference>
<gene>
    <name evidence="7" type="ORF">Prum_054330</name>
</gene>
<dbReference type="InterPro" id="IPR001867">
    <property type="entry name" value="OmpR/PhoB-type_DNA-bd"/>
</dbReference>
<dbReference type="AlphaFoldDB" id="A0A6V8LAI4"/>
<keyword evidence="2" id="KW-0805">Transcription regulation</keyword>
<evidence type="ECO:0000256" key="5">
    <source>
        <dbReference type="PROSITE-ProRule" id="PRU01091"/>
    </source>
</evidence>
<protein>
    <submittedName>
        <fullName evidence="7">SARP family transcriptional regulator</fullName>
    </submittedName>
</protein>
<feature type="domain" description="OmpR/PhoB-type" evidence="6">
    <location>
        <begin position="1"/>
        <end position="89"/>
    </location>
</feature>
<dbReference type="Pfam" id="PF03704">
    <property type="entry name" value="BTAD"/>
    <property type="match status" value="1"/>
</dbReference>
<dbReference type="PRINTS" id="PR00364">
    <property type="entry name" value="DISEASERSIST"/>
</dbReference>
<feature type="DNA-binding region" description="OmpR/PhoB-type" evidence="5">
    <location>
        <begin position="1"/>
        <end position="89"/>
    </location>
</feature>
<dbReference type="CDD" id="cd15831">
    <property type="entry name" value="BTAD"/>
    <property type="match status" value="1"/>
</dbReference>
<dbReference type="InterPro" id="IPR005158">
    <property type="entry name" value="BTAD"/>
</dbReference>
<organism evidence="7 8">
    <name type="scientific">Phytohabitans rumicis</name>
    <dbReference type="NCBI Taxonomy" id="1076125"/>
    <lineage>
        <taxon>Bacteria</taxon>
        <taxon>Bacillati</taxon>
        <taxon>Actinomycetota</taxon>
        <taxon>Actinomycetes</taxon>
        <taxon>Micromonosporales</taxon>
        <taxon>Micromonosporaceae</taxon>
    </lineage>
</organism>
<dbReference type="InterPro" id="IPR027417">
    <property type="entry name" value="P-loop_NTPase"/>
</dbReference>
<dbReference type="PROSITE" id="PS51755">
    <property type="entry name" value="OMPR_PHOB"/>
    <property type="match status" value="1"/>
</dbReference>
<dbReference type="SUPFAM" id="SSF52540">
    <property type="entry name" value="P-loop containing nucleoside triphosphate hydrolases"/>
    <property type="match status" value="1"/>
</dbReference>
<dbReference type="InterPro" id="IPR036388">
    <property type="entry name" value="WH-like_DNA-bd_sf"/>
</dbReference>
<dbReference type="GO" id="GO:0000160">
    <property type="term" value="P:phosphorelay signal transduction system"/>
    <property type="evidence" value="ECO:0007669"/>
    <property type="project" value="InterPro"/>
</dbReference>
<sequence>MRFGILGPLRVCTDAGAEVMLRSRHERAVLGMLLVHPGQVVTLDRLVEALWPDRRPASYASNLQTYVSRLRERLPGVTIEHHGGYRIRVDAQQLDVLVFRREVAAGRAALAAGDATSAVAHFRRGLGQWRGRPFADLVVAALEPHVTEWEVERLAAVEDCVDAELATGERLTDVLAELHRLVAEHPLRERLHGQLMVALSLAGRRADALAVYQNARELLVAELGIEPGAQLRQLHQSVLRGEDPAVARPRSAAPAWSAVCQLPPTQPGFVGREELLDRLAVLLAPGAAVPVVALSGQPGVGKSALAVVLGHRTRAAFPDGQLYVHLAGASAAPRDPGAVLADLLRSLGTPESAIPQGVPALSAAYRARVADRRVLLVLDDAGDPAQVRPLIPGTPGSAVLVTSRRRLSGLIDARHVPVAPLTEAEAGALLAHVVGADRVADERVSAGRIATACGNLPLALRIAGTRLASRPWRLRTLADRLDDERQRLTELAAGDQQVRAALALSVRALSPAARDAFGLLGVPGPTTFAAWAVAALVGRSDVDAILDELVEASLLEPVSSELGELRYRLHDLLRIYADELAAEAEAARRAARRRLLDATVVRAGHAAGHLPRTLTWYRSSGTDPAGGDWLAAELDFLTGAVTMAHAAGADQEAVDVAERLAPFLWTQGRWSELRAVQRVVRRAAERIGDERATARAEFLAGVLSLVCGDMADAAKSFAHSRAAFERLGDRHGLACVLSDQAVLYGYQNRFEESAAAAGRAVELFRSAADPVAAVLASPALSAALRGLGRLDDALAVDRTAVAEARRQVAAEIVVARALNSLAVTRLLRGEPRLAYTAAAESADRLRGVGDRYVLLAALRHLASAAAGLGRRREAVRLLQESHDLAVQLGDRLWATGLERDLAVSWIGDGRAEAAVPVLRRCLQTYDDMDIRSAKSATLDMLARAYDALGDRAAARDARRGADVLADDRDARTPALSKIILRLAESVGARG</sequence>
<evidence type="ECO:0000256" key="4">
    <source>
        <dbReference type="ARBA" id="ARBA00023163"/>
    </source>
</evidence>
<evidence type="ECO:0000256" key="1">
    <source>
        <dbReference type="ARBA" id="ARBA00005820"/>
    </source>
</evidence>
<dbReference type="Gene3D" id="1.10.10.10">
    <property type="entry name" value="Winged helix-like DNA-binding domain superfamily/Winged helix DNA-binding domain"/>
    <property type="match status" value="1"/>
</dbReference>
<dbReference type="RefSeq" id="WP_173078807.1">
    <property type="nucleotide sequence ID" value="NZ_BAABJB010000017.1"/>
</dbReference>
<evidence type="ECO:0000256" key="3">
    <source>
        <dbReference type="ARBA" id="ARBA00023125"/>
    </source>
</evidence>
<dbReference type="InterPro" id="IPR051677">
    <property type="entry name" value="AfsR-DnrI-RedD_regulator"/>
</dbReference>
<dbReference type="PANTHER" id="PTHR35807">
    <property type="entry name" value="TRANSCRIPTIONAL REGULATOR REDD-RELATED"/>
    <property type="match status" value="1"/>
</dbReference>
<evidence type="ECO:0000313" key="7">
    <source>
        <dbReference type="EMBL" id="GFJ91791.1"/>
    </source>
</evidence>